<dbReference type="AlphaFoldDB" id="A0A0K0FD96"/>
<name>A0A0K0FD96_STRVS</name>
<keyword evidence="1" id="KW-0732">Signal</keyword>
<reference evidence="3" key="2">
    <citation type="submission" date="2015-08" db="UniProtKB">
        <authorList>
            <consortium name="WormBaseParasite"/>
        </authorList>
    </citation>
    <scope>IDENTIFICATION</scope>
</reference>
<feature type="chain" id="PRO_5005329520" evidence="1">
    <location>
        <begin position="22"/>
        <end position="285"/>
    </location>
</feature>
<keyword evidence="2" id="KW-1185">Reference proteome</keyword>
<sequence length="285" mass="33844">MNQLLTVLWILAVYSIHKNSCEFPEDSIRHFKYYSVSKIKNTLFPRRNTIKSNTEIIAIKCPEEWKENFMNSSKPSDQHILYFNKPKNIVEKYLSVKSRNTDRHDGSKLNIEKKNKINITHYSYAKNLCNFNVLERTIALDKKGRLRNFNNESRNLYKGDTLVSFDASNFISEDVEFHEPICIAKLIYDSPTFGIEKDGKLRINTENKEMWVVERQSFPLTFNMTFVYNDFTEHPHFFKYETITLFHSEISEDYKLKETTKEFLELDNDNKKLITVQKQAILEFK</sequence>
<accession>A0A0K0FD96</accession>
<proteinExistence type="predicted"/>
<evidence type="ECO:0000313" key="2">
    <source>
        <dbReference type="Proteomes" id="UP000035680"/>
    </source>
</evidence>
<protein>
    <submittedName>
        <fullName evidence="3">Signal peptide-containing protein</fullName>
    </submittedName>
</protein>
<dbReference type="WBParaSite" id="SVE_0681600.1">
    <property type="protein sequence ID" value="SVE_0681600.1"/>
    <property type="gene ID" value="SVE_0681600"/>
</dbReference>
<evidence type="ECO:0000256" key="1">
    <source>
        <dbReference type="SAM" id="SignalP"/>
    </source>
</evidence>
<feature type="signal peptide" evidence="1">
    <location>
        <begin position="1"/>
        <end position="21"/>
    </location>
</feature>
<organism evidence="2 3">
    <name type="scientific">Strongyloides venezuelensis</name>
    <name type="common">Threadworm</name>
    <dbReference type="NCBI Taxonomy" id="75913"/>
    <lineage>
        <taxon>Eukaryota</taxon>
        <taxon>Metazoa</taxon>
        <taxon>Ecdysozoa</taxon>
        <taxon>Nematoda</taxon>
        <taxon>Chromadorea</taxon>
        <taxon>Rhabditida</taxon>
        <taxon>Tylenchina</taxon>
        <taxon>Panagrolaimomorpha</taxon>
        <taxon>Strongyloidoidea</taxon>
        <taxon>Strongyloididae</taxon>
        <taxon>Strongyloides</taxon>
    </lineage>
</organism>
<dbReference type="Proteomes" id="UP000035680">
    <property type="component" value="Unassembled WGS sequence"/>
</dbReference>
<reference evidence="2" key="1">
    <citation type="submission" date="2014-07" db="EMBL/GenBank/DDBJ databases">
        <authorList>
            <person name="Martin A.A"/>
            <person name="De Silva N."/>
        </authorList>
    </citation>
    <scope>NUCLEOTIDE SEQUENCE</scope>
</reference>
<evidence type="ECO:0000313" key="3">
    <source>
        <dbReference type="WBParaSite" id="SVE_0681600.1"/>
    </source>
</evidence>